<name>A0A9W7XQW2_9FUNG</name>
<dbReference type="InterPro" id="IPR050559">
    <property type="entry name" value="P-Pant_transferase_sf"/>
</dbReference>
<gene>
    <name evidence="4" type="ORF">LPJ61_006404</name>
</gene>
<dbReference type="PANTHER" id="PTHR12215:SF10">
    <property type="entry name" value="L-AMINOADIPATE-SEMIALDEHYDE DEHYDROGENASE-PHOSPHOPANTETHEINYL TRANSFERASE"/>
    <property type="match status" value="1"/>
</dbReference>
<feature type="domain" description="4'-phosphopantetheinyl transferase" evidence="3">
    <location>
        <begin position="66"/>
        <end position="135"/>
    </location>
</feature>
<dbReference type="InterPro" id="IPR037143">
    <property type="entry name" value="4-PPantetheinyl_Trfase_dom_sf"/>
</dbReference>
<proteinExistence type="predicted"/>
<comment type="caution">
    <text evidence="4">The sequence shown here is derived from an EMBL/GenBank/DDBJ whole genome shotgun (WGS) entry which is preliminary data.</text>
</comment>
<protein>
    <recommendedName>
        <fullName evidence="1">holo-[acyl-carrier-protein] synthase</fullName>
        <ecNumber evidence="1">2.7.8.7</ecNumber>
    </recommendedName>
</protein>
<dbReference type="OrthoDB" id="26719at2759"/>
<evidence type="ECO:0000256" key="1">
    <source>
        <dbReference type="ARBA" id="ARBA00013172"/>
    </source>
</evidence>
<dbReference type="InterPro" id="IPR008278">
    <property type="entry name" value="4-PPantetheinyl_Trfase_dom"/>
</dbReference>
<dbReference type="Proteomes" id="UP001143981">
    <property type="component" value="Unassembled WGS sequence"/>
</dbReference>
<evidence type="ECO:0000313" key="5">
    <source>
        <dbReference type="Proteomes" id="UP001143981"/>
    </source>
</evidence>
<dbReference type="GO" id="GO:0000287">
    <property type="term" value="F:magnesium ion binding"/>
    <property type="evidence" value="ECO:0007669"/>
    <property type="project" value="InterPro"/>
</dbReference>
<reference evidence="4" key="1">
    <citation type="submission" date="2022-07" db="EMBL/GenBank/DDBJ databases">
        <title>Phylogenomic reconstructions and comparative analyses of Kickxellomycotina fungi.</title>
        <authorList>
            <person name="Reynolds N.K."/>
            <person name="Stajich J.E."/>
            <person name="Barry K."/>
            <person name="Grigoriev I.V."/>
            <person name="Crous P."/>
            <person name="Smith M.E."/>
        </authorList>
    </citation>
    <scope>NUCLEOTIDE SEQUENCE</scope>
    <source>
        <strain evidence="4">BCRC 34381</strain>
    </source>
</reference>
<dbReference type="GO" id="GO:0008897">
    <property type="term" value="F:holo-[acyl-carrier-protein] synthase activity"/>
    <property type="evidence" value="ECO:0007669"/>
    <property type="project" value="UniProtKB-EC"/>
</dbReference>
<dbReference type="AlphaFoldDB" id="A0A9W7XQW2"/>
<dbReference type="EMBL" id="JANBOI010003075">
    <property type="protein sequence ID" value="KAJ1718996.1"/>
    <property type="molecule type" value="Genomic_DNA"/>
</dbReference>
<dbReference type="Gene3D" id="3.90.470.20">
    <property type="entry name" value="4'-phosphopantetheinyl transferase domain"/>
    <property type="match status" value="1"/>
</dbReference>
<dbReference type="EC" id="2.7.8.7" evidence="1"/>
<accession>A0A9W7XQW2</accession>
<evidence type="ECO:0000313" key="4">
    <source>
        <dbReference type="EMBL" id="KAJ1718996.1"/>
    </source>
</evidence>
<dbReference type="PANTHER" id="PTHR12215">
    <property type="entry name" value="PHOSPHOPANTETHEINE TRANSFERASE"/>
    <property type="match status" value="1"/>
</dbReference>
<dbReference type="SUPFAM" id="SSF56214">
    <property type="entry name" value="4'-phosphopantetheinyl transferase"/>
    <property type="match status" value="1"/>
</dbReference>
<sequence length="172" mass="18330">MVDTQQQQQMPGVRADMSDIVLCEGSGSTKPVLADACKQRIGNVADFNISHDGGWVLAGVTGRGMIGVDVARIHCPEGMAHSEYVGEFEMQVKQSPAILRDFYRIWTAKEAYVKALGTGIADTDLATIDVCLAHNADGVDVQVDGKCAPLEFVSGTLDNCHVYCVAVTPGVT</sequence>
<feature type="non-terminal residue" evidence="4">
    <location>
        <position position="172"/>
    </location>
</feature>
<evidence type="ECO:0000256" key="2">
    <source>
        <dbReference type="ARBA" id="ARBA00022679"/>
    </source>
</evidence>
<dbReference type="GO" id="GO:0019878">
    <property type="term" value="P:lysine biosynthetic process via aminoadipic acid"/>
    <property type="evidence" value="ECO:0007669"/>
    <property type="project" value="TreeGrafter"/>
</dbReference>
<dbReference type="GO" id="GO:0005829">
    <property type="term" value="C:cytosol"/>
    <property type="evidence" value="ECO:0007669"/>
    <property type="project" value="TreeGrafter"/>
</dbReference>
<dbReference type="Pfam" id="PF01648">
    <property type="entry name" value="ACPS"/>
    <property type="match status" value="1"/>
</dbReference>
<evidence type="ECO:0000259" key="3">
    <source>
        <dbReference type="Pfam" id="PF01648"/>
    </source>
</evidence>
<organism evidence="4 5">
    <name type="scientific">Coemansia biformis</name>
    <dbReference type="NCBI Taxonomy" id="1286918"/>
    <lineage>
        <taxon>Eukaryota</taxon>
        <taxon>Fungi</taxon>
        <taxon>Fungi incertae sedis</taxon>
        <taxon>Zoopagomycota</taxon>
        <taxon>Kickxellomycotina</taxon>
        <taxon>Kickxellomycetes</taxon>
        <taxon>Kickxellales</taxon>
        <taxon>Kickxellaceae</taxon>
        <taxon>Coemansia</taxon>
    </lineage>
</organism>
<keyword evidence="5" id="KW-1185">Reference proteome</keyword>
<keyword evidence="2" id="KW-0808">Transferase</keyword>